<dbReference type="OrthoDB" id="771485at2"/>
<dbReference type="InterPro" id="IPR007267">
    <property type="entry name" value="GtrA_DPMS_TM"/>
</dbReference>
<name>A0A0E9N6Q0_9BACT</name>
<dbReference type="EMBL" id="BBWV01000005">
    <property type="protein sequence ID" value="GAO45371.1"/>
    <property type="molecule type" value="Genomic_DNA"/>
</dbReference>
<keyword evidence="8" id="KW-1185">Reference proteome</keyword>
<feature type="transmembrane region" description="Helical" evidence="5">
    <location>
        <begin position="137"/>
        <end position="156"/>
    </location>
</feature>
<protein>
    <recommendedName>
        <fullName evidence="6">GtrA/DPMS transmembrane domain-containing protein</fullName>
    </recommendedName>
</protein>
<accession>A0A0E9N6Q0</accession>
<feature type="transmembrane region" description="Helical" evidence="5">
    <location>
        <begin position="110"/>
        <end position="131"/>
    </location>
</feature>
<comment type="subcellular location">
    <subcellularLocation>
        <location evidence="1">Membrane</location>
        <topology evidence="1">Multi-pass membrane protein</topology>
    </subcellularLocation>
</comment>
<proteinExistence type="predicted"/>
<evidence type="ECO:0000256" key="2">
    <source>
        <dbReference type="ARBA" id="ARBA00022692"/>
    </source>
</evidence>
<evidence type="ECO:0000256" key="5">
    <source>
        <dbReference type="SAM" id="Phobius"/>
    </source>
</evidence>
<evidence type="ECO:0000256" key="3">
    <source>
        <dbReference type="ARBA" id="ARBA00022989"/>
    </source>
</evidence>
<reference evidence="7 8" key="1">
    <citation type="submission" date="2015-04" db="EMBL/GenBank/DDBJ databases">
        <title>Whole genome shotgun sequence of Flavihumibacter petaseus NBRC 106054.</title>
        <authorList>
            <person name="Miyazawa S."/>
            <person name="Hosoyama A."/>
            <person name="Hashimoto M."/>
            <person name="Noguchi M."/>
            <person name="Tsuchikane K."/>
            <person name="Ohji S."/>
            <person name="Yamazoe A."/>
            <person name="Ichikawa N."/>
            <person name="Kimura A."/>
            <person name="Fujita N."/>
        </authorList>
    </citation>
    <scope>NUCLEOTIDE SEQUENCE [LARGE SCALE GENOMIC DNA]</scope>
    <source>
        <strain evidence="7 8">NBRC 106054</strain>
    </source>
</reference>
<sequence>MVKGLSNFVTSAVDFFYPPFRRILPVQTFRYLACGGANTLFDILVFFFSLHFIVQKSIWHTGLFVGGYEIAFQPHTLSVFIAFLVSFPTGFFLMRTVVFHDSDLRGRVQLFRYLVQVLVCLVLNVVLIKLFVEVLGFYPTISKILTTVLVVTFSYLSQRYFTFRKKLVPEVAASEEAA</sequence>
<feature type="transmembrane region" description="Helical" evidence="5">
    <location>
        <begin position="31"/>
        <end position="54"/>
    </location>
</feature>
<dbReference type="GO" id="GO:0016020">
    <property type="term" value="C:membrane"/>
    <property type="evidence" value="ECO:0007669"/>
    <property type="project" value="UniProtKB-SubCell"/>
</dbReference>
<evidence type="ECO:0000256" key="4">
    <source>
        <dbReference type="ARBA" id="ARBA00023136"/>
    </source>
</evidence>
<feature type="domain" description="GtrA/DPMS transmembrane" evidence="6">
    <location>
        <begin position="30"/>
        <end position="163"/>
    </location>
</feature>
<keyword evidence="3 5" id="KW-1133">Transmembrane helix</keyword>
<organism evidence="7 8">
    <name type="scientific">Flavihumibacter petaseus NBRC 106054</name>
    <dbReference type="NCBI Taxonomy" id="1220578"/>
    <lineage>
        <taxon>Bacteria</taxon>
        <taxon>Pseudomonadati</taxon>
        <taxon>Bacteroidota</taxon>
        <taxon>Chitinophagia</taxon>
        <taxon>Chitinophagales</taxon>
        <taxon>Chitinophagaceae</taxon>
        <taxon>Flavihumibacter</taxon>
    </lineage>
</organism>
<dbReference type="STRING" id="1220578.FPE01S_05_00680"/>
<dbReference type="RefSeq" id="WP_046371388.1">
    <property type="nucleotide sequence ID" value="NZ_BBWV01000005.1"/>
</dbReference>
<comment type="caution">
    <text evidence="7">The sequence shown here is derived from an EMBL/GenBank/DDBJ whole genome shotgun (WGS) entry which is preliminary data.</text>
</comment>
<dbReference type="Pfam" id="PF04138">
    <property type="entry name" value="GtrA_DPMS_TM"/>
    <property type="match status" value="1"/>
</dbReference>
<evidence type="ECO:0000259" key="6">
    <source>
        <dbReference type="Pfam" id="PF04138"/>
    </source>
</evidence>
<dbReference type="AlphaFoldDB" id="A0A0E9N6Q0"/>
<keyword evidence="4 5" id="KW-0472">Membrane</keyword>
<dbReference type="GO" id="GO:0000271">
    <property type="term" value="P:polysaccharide biosynthetic process"/>
    <property type="evidence" value="ECO:0007669"/>
    <property type="project" value="InterPro"/>
</dbReference>
<feature type="transmembrane region" description="Helical" evidence="5">
    <location>
        <begin position="74"/>
        <end position="98"/>
    </location>
</feature>
<keyword evidence="2 5" id="KW-0812">Transmembrane</keyword>
<evidence type="ECO:0000313" key="8">
    <source>
        <dbReference type="Proteomes" id="UP000033121"/>
    </source>
</evidence>
<evidence type="ECO:0000256" key="1">
    <source>
        <dbReference type="ARBA" id="ARBA00004141"/>
    </source>
</evidence>
<evidence type="ECO:0000313" key="7">
    <source>
        <dbReference type="EMBL" id="GAO45371.1"/>
    </source>
</evidence>
<gene>
    <name evidence="7" type="ORF">FPE01S_05_00680</name>
</gene>
<dbReference type="Proteomes" id="UP000033121">
    <property type="component" value="Unassembled WGS sequence"/>
</dbReference>